<dbReference type="Pfam" id="PF01070">
    <property type="entry name" value="FMN_dh"/>
    <property type="match status" value="1"/>
</dbReference>
<name>A0ABS0PJW6_9BRAD</name>
<keyword evidence="4" id="KW-0560">Oxidoreductase</keyword>
<feature type="domain" description="FMN hydroxy acid dehydrogenase" evidence="6">
    <location>
        <begin position="1"/>
        <end position="354"/>
    </location>
</feature>
<evidence type="ECO:0000313" key="7">
    <source>
        <dbReference type="EMBL" id="MBH5397241.1"/>
    </source>
</evidence>
<dbReference type="SUPFAM" id="SSF51395">
    <property type="entry name" value="FMN-linked oxidoreductases"/>
    <property type="match status" value="1"/>
</dbReference>
<comment type="caution">
    <text evidence="7">The sequence shown here is derived from an EMBL/GenBank/DDBJ whole genome shotgun (WGS) entry which is preliminary data.</text>
</comment>
<organism evidence="7 8">
    <name type="scientific">Bradyrhizobium agreste</name>
    <dbReference type="NCBI Taxonomy" id="2751811"/>
    <lineage>
        <taxon>Bacteria</taxon>
        <taxon>Pseudomonadati</taxon>
        <taxon>Pseudomonadota</taxon>
        <taxon>Alphaproteobacteria</taxon>
        <taxon>Hyphomicrobiales</taxon>
        <taxon>Nitrobacteraceae</taxon>
        <taxon>Bradyrhizobium</taxon>
    </lineage>
</organism>
<evidence type="ECO:0000256" key="2">
    <source>
        <dbReference type="ARBA" id="ARBA00022630"/>
    </source>
</evidence>
<evidence type="ECO:0000313" key="8">
    <source>
        <dbReference type="Proteomes" id="UP000807370"/>
    </source>
</evidence>
<keyword evidence="2" id="KW-0285">Flavoprotein</keyword>
<sequence>MVFDYLDGGAESERGLHRNLKAFAAINFAPRRLVDVSQRSSSVSLFGRTLPTPFVVAPTGLNGALWPDGDVALARAARSAGIPFVLSTASNATIEDVAERAGGDLWFQLYVVQRDLAQQLVRRAKDAGYRVLVLTVDVAVNGRRERDLRNGFAIPFRQTRRSVLDAVTHPRWALNQIRHGLPQLANFARPDATDVNAQAALMRRQMDASFCWEDLQALRDAWPGILIVKGIMTSTDARRCRELGVDAVVLSNHGGRQIEDVPAPIDLLAEISNQNAMPPLLVDGGIRRGADAVKALALGAKAVLLGRAILYGLAAAGEQGASHVLEILTAEVDTTLALVGCPEAERLDRQFIQL</sequence>
<dbReference type="InterPro" id="IPR037396">
    <property type="entry name" value="FMN_HAD"/>
</dbReference>
<dbReference type="PROSITE" id="PS51349">
    <property type="entry name" value="FMN_HYDROXY_ACID_DH_2"/>
    <property type="match status" value="1"/>
</dbReference>
<dbReference type="InterPro" id="IPR013785">
    <property type="entry name" value="Aldolase_TIM"/>
</dbReference>
<keyword evidence="8" id="KW-1185">Reference proteome</keyword>
<dbReference type="PROSITE" id="PS00557">
    <property type="entry name" value="FMN_HYDROXY_ACID_DH_1"/>
    <property type="match status" value="1"/>
</dbReference>
<comment type="cofactor">
    <cofactor evidence="1">
        <name>FMN</name>
        <dbReference type="ChEBI" id="CHEBI:58210"/>
    </cofactor>
</comment>
<dbReference type="InterPro" id="IPR000262">
    <property type="entry name" value="FMN-dep_DH"/>
</dbReference>
<dbReference type="Gene3D" id="3.20.20.70">
    <property type="entry name" value="Aldolase class I"/>
    <property type="match status" value="1"/>
</dbReference>
<gene>
    <name evidence="7" type="ORF">HZZ13_05465</name>
</gene>
<dbReference type="InterPro" id="IPR008259">
    <property type="entry name" value="FMN_hydac_DH_AS"/>
</dbReference>
<comment type="similarity">
    <text evidence="5">Belongs to the FMN-dependent alpha-hydroxy acid dehydrogenase family.</text>
</comment>
<evidence type="ECO:0000259" key="6">
    <source>
        <dbReference type="PROSITE" id="PS51349"/>
    </source>
</evidence>
<evidence type="ECO:0000256" key="4">
    <source>
        <dbReference type="ARBA" id="ARBA00023002"/>
    </source>
</evidence>
<dbReference type="PANTHER" id="PTHR10578">
    <property type="entry name" value="S -2-HYDROXY-ACID OXIDASE-RELATED"/>
    <property type="match status" value="1"/>
</dbReference>
<evidence type="ECO:0000256" key="1">
    <source>
        <dbReference type="ARBA" id="ARBA00001917"/>
    </source>
</evidence>
<dbReference type="PANTHER" id="PTHR10578:SF107">
    <property type="entry name" value="2-HYDROXYACID OXIDASE 1"/>
    <property type="match status" value="1"/>
</dbReference>
<evidence type="ECO:0000256" key="3">
    <source>
        <dbReference type="ARBA" id="ARBA00022643"/>
    </source>
</evidence>
<dbReference type="PIRSF" id="PIRSF000138">
    <property type="entry name" value="Al-hdrx_acd_dh"/>
    <property type="match status" value="1"/>
</dbReference>
<evidence type="ECO:0000256" key="5">
    <source>
        <dbReference type="ARBA" id="ARBA00024042"/>
    </source>
</evidence>
<keyword evidence="3" id="KW-0288">FMN</keyword>
<protein>
    <submittedName>
        <fullName evidence="7">Alpha-hydroxy-acid oxidizing protein</fullName>
    </submittedName>
</protein>
<reference evidence="7 8" key="1">
    <citation type="submission" date="2020-07" db="EMBL/GenBank/DDBJ databases">
        <title>Bradyrhizobium diversity isolated from nodules of indigenous legumes of Western Australia.</title>
        <authorList>
            <person name="Klepa M.S."/>
        </authorList>
    </citation>
    <scope>NUCLEOTIDE SEQUENCE [LARGE SCALE GENOMIC DNA]</scope>
    <source>
        <strain evidence="7 8">CNPSo 4010</strain>
    </source>
</reference>
<dbReference type="Proteomes" id="UP000807370">
    <property type="component" value="Unassembled WGS sequence"/>
</dbReference>
<dbReference type="InterPro" id="IPR012133">
    <property type="entry name" value="Alpha-hydoxy_acid_DH_FMN"/>
</dbReference>
<dbReference type="EMBL" id="JACCHP010000003">
    <property type="protein sequence ID" value="MBH5397241.1"/>
    <property type="molecule type" value="Genomic_DNA"/>
</dbReference>
<proteinExistence type="inferred from homology"/>
<accession>A0ABS0PJW6</accession>